<dbReference type="Proteomes" id="UP001165190">
    <property type="component" value="Unassembled WGS sequence"/>
</dbReference>
<dbReference type="InterPro" id="IPR005135">
    <property type="entry name" value="Endo/exonuclease/phosphatase"/>
</dbReference>
<gene>
    <name evidence="3" type="ORF">HRI_002379900</name>
</gene>
<dbReference type="Pfam" id="PF00078">
    <property type="entry name" value="RVT_1"/>
    <property type="match status" value="1"/>
</dbReference>
<sequence length="553" mass="63989">MFAIVEPRISGAAADAFIRRTGYDFSYRVEANGLSGGIWVMWRDKMQFDVLAVSNQFFHGWCRDLDSNVSFFLTFVYASPNQRGRRLLWDQLCALEMDSDAPWVLGGDFNAIYYADDRQGGSQCRMGVCRLFGDFMFESGLYDMGFNGPRFTWKRGDLQQRLDRWICSGAWYCAFPLSEVFHLQRLGSDHRPILLATDRLQRNQGARPFRFIAAWNEHPEFAPLLSESWKMEKGIFENLTDFQNCSRRWNREVFGHIGQRKNQLLARIRGVEIAIERNQTPFLLDLERSLKVELFEVLKQEESLWFQKSRSQWIEQGDRNTKYFHAKTLSRRRKNSIKMLRLDNGAWCDDPKVLQEHAVDFFSSLFTSEPCPEPPELVLMGFPQIHRDAMQGLLREVTLDEVTEVVFSMSPLKAPGADGFHATFFQKNWSTVGESVFRFVSDFFEHGHLLDDANQTLLVLIPKVQNPTKISQYRPISLCIVLYKVITKILVNRLKPLLSDLVSQNQVSFVPGRQITDNIILAQEIVHSMAKKNGAKAWMAVKVDLEKAYDRLE</sequence>
<dbReference type="AlphaFoldDB" id="A0A9W7I195"/>
<dbReference type="EMBL" id="BSYR01000022">
    <property type="protein sequence ID" value="GMI87106.1"/>
    <property type="molecule type" value="Genomic_DNA"/>
</dbReference>
<name>A0A9W7I195_HIBTR</name>
<dbReference type="InterPro" id="IPR036691">
    <property type="entry name" value="Endo/exonu/phosph_ase_sf"/>
</dbReference>
<protein>
    <recommendedName>
        <fullName evidence="5">Reverse transcriptase domain-containing protein</fullName>
    </recommendedName>
</protein>
<dbReference type="InterPro" id="IPR000477">
    <property type="entry name" value="RT_dom"/>
</dbReference>
<keyword evidence="4" id="KW-1185">Reference proteome</keyword>
<organism evidence="3 4">
    <name type="scientific">Hibiscus trionum</name>
    <name type="common">Flower of an hour</name>
    <dbReference type="NCBI Taxonomy" id="183268"/>
    <lineage>
        <taxon>Eukaryota</taxon>
        <taxon>Viridiplantae</taxon>
        <taxon>Streptophyta</taxon>
        <taxon>Embryophyta</taxon>
        <taxon>Tracheophyta</taxon>
        <taxon>Spermatophyta</taxon>
        <taxon>Magnoliopsida</taxon>
        <taxon>eudicotyledons</taxon>
        <taxon>Gunneridae</taxon>
        <taxon>Pentapetalae</taxon>
        <taxon>rosids</taxon>
        <taxon>malvids</taxon>
        <taxon>Malvales</taxon>
        <taxon>Malvaceae</taxon>
        <taxon>Malvoideae</taxon>
        <taxon>Hibiscus</taxon>
    </lineage>
</organism>
<dbReference type="PANTHER" id="PTHR46890">
    <property type="entry name" value="NON-LTR RETROLELEMENT REVERSE TRANSCRIPTASE-LIKE PROTEIN-RELATED"/>
    <property type="match status" value="1"/>
</dbReference>
<feature type="domain" description="Endonuclease/exonuclease/phosphatase" evidence="2">
    <location>
        <begin position="24"/>
        <end position="190"/>
    </location>
</feature>
<dbReference type="SUPFAM" id="SSF56219">
    <property type="entry name" value="DNase I-like"/>
    <property type="match status" value="1"/>
</dbReference>
<dbReference type="CDD" id="cd01650">
    <property type="entry name" value="RT_nLTR_like"/>
    <property type="match status" value="1"/>
</dbReference>
<dbReference type="OrthoDB" id="1748430at2759"/>
<dbReference type="PANTHER" id="PTHR46890:SF48">
    <property type="entry name" value="RNA-DIRECTED DNA POLYMERASE"/>
    <property type="match status" value="1"/>
</dbReference>
<comment type="caution">
    <text evidence="3">The sequence shown here is derived from an EMBL/GenBank/DDBJ whole genome shotgun (WGS) entry which is preliminary data.</text>
</comment>
<feature type="domain" description="Reverse transcriptase" evidence="1">
    <location>
        <begin position="464"/>
        <end position="552"/>
    </location>
</feature>
<evidence type="ECO:0000259" key="2">
    <source>
        <dbReference type="Pfam" id="PF03372"/>
    </source>
</evidence>
<dbReference type="GO" id="GO:0003824">
    <property type="term" value="F:catalytic activity"/>
    <property type="evidence" value="ECO:0007669"/>
    <property type="project" value="InterPro"/>
</dbReference>
<evidence type="ECO:0008006" key="5">
    <source>
        <dbReference type="Google" id="ProtNLM"/>
    </source>
</evidence>
<dbReference type="Pfam" id="PF03372">
    <property type="entry name" value="Exo_endo_phos"/>
    <property type="match status" value="1"/>
</dbReference>
<evidence type="ECO:0000313" key="3">
    <source>
        <dbReference type="EMBL" id="GMI87106.1"/>
    </source>
</evidence>
<accession>A0A9W7I195</accession>
<dbReference type="InterPro" id="IPR052343">
    <property type="entry name" value="Retrotransposon-Effector_Assoc"/>
</dbReference>
<evidence type="ECO:0000313" key="4">
    <source>
        <dbReference type="Proteomes" id="UP001165190"/>
    </source>
</evidence>
<reference evidence="3" key="1">
    <citation type="submission" date="2023-05" db="EMBL/GenBank/DDBJ databases">
        <title>Genome and transcriptome analyses reveal genes involved in the formation of fine ridges on petal epidermal cells in Hibiscus trionum.</title>
        <authorList>
            <person name="Koshimizu S."/>
            <person name="Masuda S."/>
            <person name="Ishii T."/>
            <person name="Shirasu K."/>
            <person name="Hoshino A."/>
            <person name="Arita M."/>
        </authorList>
    </citation>
    <scope>NUCLEOTIDE SEQUENCE</scope>
    <source>
        <strain evidence="3">Hamamatsu line</strain>
    </source>
</reference>
<proteinExistence type="predicted"/>
<evidence type="ECO:0000259" key="1">
    <source>
        <dbReference type="Pfam" id="PF00078"/>
    </source>
</evidence>
<dbReference type="Gene3D" id="3.60.10.10">
    <property type="entry name" value="Endonuclease/exonuclease/phosphatase"/>
    <property type="match status" value="1"/>
</dbReference>